<dbReference type="RefSeq" id="WP_114743917.1">
    <property type="nucleotide sequence ID" value="NZ_QQAY01000001.1"/>
</dbReference>
<proteinExistence type="predicted"/>
<dbReference type="AlphaFoldDB" id="A0A370GWT0"/>
<name>A0A370GWT0_9BACI</name>
<organism evidence="1 2">
    <name type="scientific">Falsibacillus pallidus</name>
    <dbReference type="NCBI Taxonomy" id="493781"/>
    <lineage>
        <taxon>Bacteria</taxon>
        <taxon>Bacillati</taxon>
        <taxon>Bacillota</taxon>
        <taxon>Bacilli</taxon>
        <taxon>Bacillales</taxon>
        <taxon>Bacillaceae</taxon>
        <taxon>Falsibacillus</taxon>
    </lineage>
</organism>
<sequence length="179" mass="20785">MNEKLIEEKFEELRKQTNHYIQSIKNEYKKPEKVPHFSFVSYFSHSLSIADQKDENHVLIGNYTVKNTGTLPINSPVIFLRIQSEAEYSFFGKFKQGSKSPNIVIPWERIEVEGSNPFNEYWLKPTRETIIGVNEQVVFQNFQIKWSASQASQLILEGFTYCSELKEGLPSLNTISIRT</sequence>
<dbReference type="EMBL" id="QQAY01000001">
    <property type="protein sequence ID" value="RDI47710.1"/>
    <property type="molecule type" value="Genomic_DNA"/>
</dbReference>
<dbReference type="OrthoDB" id="2679997at2"/>
<comment type="caution">
    <text evidence="1">The sequence shown here is derived from an EMBL/GenBank/DDBJ whole genome shotgun (WGS) entry which is preliminary data.</text>
</comment>
<evidence type="ECO:0000313" key="1">
    <source>
        <dbReference type="EMBL" id="RDI47710.1"/>
    </source>
</evidence>
<protein>
    <submittedName>
        <fullName evidence="1">Uncharacterized protein</fullName>
    </submittedName>
</protein>
<dbReference type="Proteomes" id="UP000255326">
    <property type="component" value="Unassembled WGS sequence"/>
</dbReference>
<reference evidence="1 2" key="1">
    <citation type="submission" date="2018-07" db="EMBL/GenBank/DDBJ databases">
        <title>Genomic Encyclopedia of Type Strains, Phase IV (KMG-IV): sequencing the most valuable type-strain genomes for metagenomic binning, comparative biology and taxonomic classification.</title>
        <authorList>
            <person name="Goeker M."/>
        </authorList>
    </citation>
    <scope>NUCLEOTIDE SEQUENCE [LARGE SCALE GENOMIC DNA]</scope>
    <source>
        <strain evidence="1 2">DSM 25281</strain>
    </source>
</reference>
<evidence type="ECO:0000313" key="2">
    <source>
        <dbReference type="Proteomes" id="UP000255326"/>
    </source>
</evidence>
<gene>
    <name evidence="1" type="ORF">DFR59_101372</name>
</gene>
<accession>A0A370GWT0</accession>
<keyword evidence="2" id="KW-1185">Reference proteome</keyword>